<dbReference type="OrthoDB" id="2964928at2"/>
<protein>
    <submittedName>
        <fullName evidence="5">Restriction system protein</fullName>
    </submittedName>
</protein>
<dbReference type="InterPro" id="IPR011335">
    <property type="entry name" value="Restrct_endonuc-II-like"/>
</dbReference>
<sequence>MTKKQVRDLKSILTFIFITIGFFLYEPLKDTIDPAIYIFGGLLLAVFLGHGIGSLIPVKKSKRKTKKKATTSKTVSKKSTKNTPKKNHNQLRAKKEILTLPFEKLTWREFERLCYYYFEAKGQKPEETKEGADGGIDLIIWSEKDQAREAVQIKKYTKQQVDVKIIRELNTAKKNHNCILARLITTSDITTAAMREAGDNRITTNDKYWVENKLLTWRDQEAKRLKHIK</sequence>
<accession>A0A1I6TZM0</accession>
<dbReference type="Proteomes" id="UP000199139">
    <property type="component" value="Unassembled WGS sequence"/>
</dbReference>
<feature type="domain" description="Restriction endonuclease type IV Mrr" evidence="3">
    <location>
        <begin position="103"/>
        <end position="204"/>
    </location>
</feature>
<dbReference type="Pfam" id="PF04471">
    <property type="entry name" value="Mrr_cat"/>
    <property type="match status" value="1"/>
</dbReference>
<evidence type="ECO:0000313" key="7">
    <source>
        <dbReference type="Proteomes" id="UP000321773"/>
    </source>
</evidence>
<dbReference type="PANTHER" id="PTHR30015:SF7">
    <property type="entry name" value="TYPE IV METHYL-DIRECTED RESTRICTION ENZYME ECOKMRR"/>
    <property type="match status" value="1"/>
</dbReference>
<dbReference type="Proteomes" id="UP000321773">
    <property type="component" value="Unassembled WGS sequence"/>
</dbReference>
<dbReference type="RefSeq" id="WP_062322473.1">
    <property type="nucleotide sequence ID" value="NZ_BJWJ01000019.1"/>
</dbReference>
<reference evidence="4 7" key="2">
    <citation type="submission" date="2019-07" db="EMBL/GenBank/DDBJ databases">
        <title>Whole genome shotgun sequence of Halolactibacillus miurensis NBRC 100873.</title>
        <authorList>
            <person name="Hosoyama A."/>
            <person name="Uohara A."/>
            <person name="Ohji S."/>
            <person name="Ichikawa N."/>
        </authorList>
    </citation>
    <scope>NUCLEOTIDE SEQUENCE [LARGE SCALE GENOMIC DNA]</scope>
    <source>
        <strain evidence="4 7">NBRC 100873</strain>
    </source>
</reference>
<reference evidence="5 6" key="1">
    <citation type="submission" date="2016-10" db="EMBL/GenBank/DDBJ databases">
        <authorList>
            <person name="de Groot N.N."/>
        </authorList>
    </citation>
    <scope>NUCLEOTIDE SEQUENCE [LARGE SCALE GENOMIC DNA]</scope>
    <source>
        <strain evidence="5 6">DSM 17074</strain>
    </source>
</reference>
<dbReference type="GO" id="GO:0015666">
    <property type="term" value="F:restriction endodeoxyribonuclease activity"/>
    <property type="evidence" value="ECO:0007669"/>
    <property type="project" value="TreeGrafter"/>
</dbReference>
<organism evidence="5 6">
    <name type="scientific">Halolactibacillus miurensis</name>
    <dbReference type="NCBI Taxonomy" id="306541"/>
    <lineage>
        <taxon>Bacteria</taxon>
        <taxon>Bacillati</taxon>
        <taxon>Bacillota</taxon>
        <taxon>Bacilli</taxon>
        <taxon>Bacillales</taxon>
        <taxon>Bacillaceae</taxon>
        <taxon>Halolactibacillus</taxon>
    </lineage>
</organism>
<dbReference type="InterPro" id="IPR007560">
    <property type="entry name" value="Restrct_endonuc_IV_Mrr"/>
</dbReference>
<dbReference type="AlphaFoldDB" id="A0A1I6TZM0"/>
<dbReference type="Gene3D" id="3.40.1350.10">
    <property type="match status" value="1"/>
</dbReference>
<feature type="region of interest" description="Disordered" evidence="1">
    <location>
        <begin position="63"/>
        <end position="87"/>
    </location>
</feature>
<dbReference type="PANTHER" id="PTHR30015">
    <property type="entry name" value="MRR RESTRICTION SYSTEM PROTEIN"/>
    <property type="match status" value="1"/>
</dbReference>
<dbReference type="STRING" id="306541.SAMN05421668_1201"/>
<evidence type="ECO:0000313" key="6">
    <source>
        <dbReference type="Proteomes" id="UP000199139"/>
    </source>
</evidence>
<keyword evidence="2" id="KW-0812">Transmembrane</keyword>
<keyword evidence="2" id="KW-0472">Membrane</keyword>
<gene>
    <name evidence="4" type="ORF">HMI01_18430</name>
    <name evidence="5" type="ORF">SAMN05421668_1201</name>
</gene>
<dbReference type="GO" id="GO:0009307">
    <property type="term" value="P:DNA restriction-modification system"/>
    <property type="evidence" value="ECO:0007669"/>
    <property type="project" value="InterPro"/>
</dbReference>
<evidence type="ECO:0000256" key="1">
    <source>
        <dbReference type="SAM" id="MobiDB-lite"/>
    </source>
</evidence>
<dbReference type="EMBL" id="FPAI01000020">
    <property type="protein sequence ID" value="SFS94610.1"/>
    <property type="molecule type" value="Genomic_DNA"/>
</dbReference>
<keyword evidence="7" id="KW-1185">Reference proteome</keyword>
<dbReference type="SUPFAM" id="SSF52980">
    <property type="entry name" value="Restriction endonuclease-like"/>
    <property type="match status" value="1"/>
</dbReference>
<keyword evidence="2" id="KW-1133">Transmembrane helix</keyword>
<dbReference type="InterPro" id="IPR011856">
    <property type="entry name" value="tRNA_endonuc-like_dom_sf"/>
</dbReference>
<name>A0A1I6TZM0_9BACI</name>
<dbReference type="EMBL" id="BJWJ01000019">
    <property type="protein sequence ID" value="GEM04855.1"/>
    <property type="molecule type" value="Genomic_DNA"/>
</dbReference>
<evidence type="ECO:0000313" key="4">
    <source>
        <dbReference type="EMBL" id="GEM04855.1"/>
    </source>
</evidence>
<feature type="transmembrane region" description="Helical" evidence="2">
    <location>
        <begin position="12"/>
        <end position="28"/>
    </location>
</feature>
<evidence type="ECO:0000256" key="2">
    <source>
        <dbReference type="SAM" id="Phobius"/>
    </source>
</evidence>
<dbReference type="InterPro" id="IPR052906">
    <property type="entry name" value="Type_IV_Methyl-Rstrct_Enzyme"/>
</dbReference>
<evidence type="ECO:0000313" key="5">
    <source>
        <dbReference type="EMBL" id="SFS94610.1"/>
    </source>
</evidence>
<proteinExistence type="predicted"/>
<dbReference type="GO" id="GO:0003677">
    <property type="term" value="F:DNA binding"/>
    <property type="evidence" value="ECO:0007669"/>
    <property type="project" value="InterPro"/>
</dbReference>
<feature type="transmembrane region" description="Helical" evidence="2">
    <location>
        <begin position="34"/>
        <end position="58"/>
    </location>
</feature>
<evidence type="ECO:0000259" key="3">
    <source>
        <dbReference type="Pfam" id="PF04471"/>
    </source>
</evidence>